<feature type="region of interest" description="Disordered" evidence="2">
    <location>
        <begin position="1"/>
        <end position="25"/>
    </location>
</feature>
<feature type="compositionally biased region" description="Low complexity" evidence="2">
    <location>
        <begin position="386"/>
        <end position="405"/>
    </location>
</feature>
<dbReference type="Proteomes" id="UP000053815">
    <property type="component" value="Unassembled WGS sequence"/>
</dbReference>
<evidence type="ECO:0000256" key="1">
    <source>
        <dbReference type="ARBA" id="ARBA00010402"/>
    </source>
</evidence>
<keyword evidence="4" id="KW-1185">Reference proteome</keyword>
<dbReference type="InterPro" id="IPR039301">
    <property type="entry name" value="Sip5/DA2"/>
</dbReference>
<feature type="compositionally biased region" description="Polar residues" evidence="2">
    <location>
        <begin position="1"/>
        <end position="15"/>
    </location>
</feature>
<proteinExistence type="inferred from homology"/>
<dbReference type="PANTHER" id="PTHR31315">
    <property type="entry name" value="PROTEIN SIP5"/>
    <property type="match status" value="1"/>
</dbReference>
<sequence>MGANASKQSGNSSKNAKPGRMPQQKIEDLVDLGAVFPNGLYPTTEQDYDPRILQKLIVQRKIAPFYKGLPDAPETVTAATASPNLPIPQSSSSLSTISISSSTTNTNTTASSLSVSAPPPPPPADSKPKTRPRSASQRDASYDPYVERKKAYLEKMKQREKMLYNDAVECPICFLYYPANINYSRCCDQPICTECFVQIHRPIETPSVPATCPFCMEENYGIIYESPAWSEKFQARSRSGSHSTMTGTRHTTSGVGGSDGPRRESVDHKNPDVVLIDHIRPNWDKTTTPVPNPARAVSRRNSASNAGSGGPRQNNLLRAAGVTSLLTRPGRSASSAAATEYHQHLNNMRDVNMDLEDWMVMEAIRLSLAEQEENDRKEALKKSKEQQQQQQQQDEEQSTSSTLQTPVHLFDQSPTPSSSGDSMSS</sequence>
<dbReference type="CDD" id="cd24139">
    <property type="entry name" value="SIP5-like"/>
    <property type="match status" value="1"/>
</dbReference>
<protein>
    <submittedName>
        <fullName evidence="3">Zf-c3hc4 type zinc finger</fullName>
    </submittedName>
</protein>
<dbReference type="PANTHER" id="PTHR31315:SF1">
    <property type="entry name" value="PROTEIN SIP5"/>
    <property type="match status" value="1"/>
</dbReference>
<dbReference type="EMBL" id="DF836570">
    <property type="protein sequence ID" value="GAN09649.1"/>
    <property type="molecule type" value="Genomic_DNA"/>
</dbReference>
<name>A0A0C9MQC4_9FUNG</name>
<dbReference type="GO" id="GO:0005737">
    <property type="term" value="C:cytoplasm"/>
    <property type="evidence" value="ECO:0007669"/>
    <property type="project" value="TreeGrafter"/>
</dbReference>
<dbReference type="STRING" id="91626.A0A0C9MQC4"/>
<dbReference type="OrthoDB" id="21471at2759"/>
<accession>A0A0C9MQC4</accession>
<feature type="compositionally biased region" description="Basic and acidic residues" evidence="2">
    <location>
        <begin position="260"/>
        <end position="283"/>
    </location>
</feature>
<feature type="compositionally biased region" description="Polar residues" evidence="2">
    <location>
        <begin position="299"/>
        <end position="315"/>
    </location>
</feature>
<evidence type="ECO:0000256" key="2">
    <source>
        <dbReference type="SAM" id="MobiDB-lite"/>
    </source>
</evidence>
<reference evidence="3" key="1">
    <citation type="submission" date="2014-09" db="EMBL/GenBank/DDBJ databases">
        <title>Draft genome sequence of an oleaginous Mucoromycotina fungus Mucor ambiguus NBRC6742.</title>
        <authorList>
            <person name="Takeda I."/>
            <person name="Yamane N."/>
            <person name="Morita T."/>
            <person name="Tamano K."/>
            <person name="Machida M."/>
            <person name="Baker S."/>
            <person name="Koike H."/>
        </authorList>
    </citation>
    <scope>NUCLEOTIDE SEQUENCE</scope>
    <source>
        <strain evidence="3">NBRC 6742</strain>
    </source>
</reference>
<feature type="compositionally biased region" description="Low complexity" evidence="2">
    <location>
        <begin position="82"/>
        <end position="116"/>
    </location>
</feature>
<evidence type="ECO:0000313" key="3">
    <source>
        <dbReference type="EMBL" id="GAN09649.1"/>
    </source>
</evidence>
<organism evidence="3">
    <name type="scientific">Mucor ambiguus</name>
    <dbReference type="NCBI Taxonomy" id="91626"/>
    <lineage>
        <taxon>Eukaryota</taxon>
        <taxon>Fungi</taxon>
        <taxon>Fungi incertae sedis</taxon>
        <taxon>Mucoromycota</taxon>
        <taxon>Mucoromycotina</taxon>
        <taxon>Mucoromycetes</taxon>
        <taxon>Mucorales</taxon>
        <taxon>Mucorineae</taxon>
        <taxon>Mucoraceae</taxon>
        <taxon>Mucor</taxon>
    </lineage>
</organism>
<comment type="similarity">
    <text evidence="1">Belongs to the SIP5 family.</text>
</comment>
<feature type="region of interest" description="Disordered" evidence="2">
    <location>
        <begin position="374"/>
        <end position="425"/>
    </location>
</feature>
<feature type="region of interest" description="Disordered" evidence="2">
    <location>
        <begin position="237"/>
        <end position="315"/>
    </location>
</feature>
<feature type="compositionally biased region" description="Basic and acidic residues" evidence="2">
    <location>
        <begin position="374"/>
        <end position="385"/>
    </location>
</feature>
<feature type="compositionally biased region" description="Polar residues" evidence="2">
    <location>
        <begin position="237"/>
        <end position="253"/>
    </location>
</feature>
<evidence type="ECO:0000313" key="4">
    <source>
        <dbReference type="Proteomes" id="UP000053815"/>
    </source>
</evidence>
<feature type="compositionally biased region" description="Low complexity" evidence="2">
    <location>
        <begin position="413"/>
        <end position="425"/>
    </location>
</feature>
<feature type="region of interest" description="Disordered" evidence="2">
    <location>
        <begin position="80"/>
        <end position="141"/>
    </location>
</feature>
<dbReference type="AlphaFoldDB" id="A0A0C9MQC4"/>
<gene>
    <name evidence="3" type="ORF">MAM1_0281d09180</name>
</gene>